<feature type="transmembrane region" description="Helical" evidence="11">
    <location>
        <begin position="485"/>
        <end position="506"/>
    </location>
</feature>
<evidence type="ECO:0000256" key="8">
    <source>
        <dbReference type="ARBA" id="ARBA00060041"/>
    </source>
</evidence>
<keyword evidence="6 11" id="KW-1133">Transmembrane helix</keyword>
<evidence type="ECO:0000256" key="4">
    <source>
        <dbReference type="ARBA" id="ARBA00022960"/>
    </source>
</evidence>
<feature type="transmembrane region" description="Helical" evidence="11">
    <location>
        <begin position="234"/>
        <end position="254"/>
    </location>
</feature>
<dbReference type="PRINTS" id="PR01806">
    <property type="entry name" value="VIRFACTRMVIN"/>
</dbReference>
<feature type="transmembrane region" description="Helical" evidence="11">
    <location>
        <begin position="274"/>
        <end position="294"/>
    </location>
</feature>
<evidence type="ECO:0000313" key="13">
    <source>
        <dbReference type="Proteomes" id="UP000007939"/>
    </source>
</evidence>
<dbReference type="RefSeq" id="WP_013739228.1">
    <property type="nucleotide sequence ID" value="NC_015436.1"/>
</dbReference>
<feature type="transmembrane region" description="Helical" evidence="11">
    <location>
        <begin position="135"/>
        <end position="157"/>
    </location>
</feature>
<dbReference type="GO" id="GO:0015648">
    <property type="term" value="F:lipid-linked peptidoglycan transporter activity"/>
    <property type="evidence" value="ECO:0007669"/>
    <property type="project" value="UniProtKB-UniRule"/>
</dbReference>
<keyword evidence="3 11" id="KW-0812">Transmembrane</keyword>
<evidence type="ECO:0000256" key="11">
    <source>
        <dbReference type="SAM" id="Phobius"/>
    </source>
</evidence>
<feature type="transmembrane region" description="Helical" evidence="11">
    <location>
        <begin position="191"/>
        <end position="213"/>
    </location>
</feature>
<dbReference type="InterPro" id="IPR051050">
    <property type="entry name" value="Lipid_II_flippase_MurJ/MviN"/>
</dbReference>
<dbReference type="eggNOG" id="COG0728">
    <property type="taxonomic scope" value="Bacteria"/>
</dbReference>
<reference evidence="13" key="1">
    <citation type="submission" date="2011-04" db="EMBL/GenBank/DDBJ databases">
        <title>The complete genome of Spirochaeta coccoides DSM 17374.</title>
        <authorList>
            <person name="Lucas S."/>
            <person name="Copeland A."/>
            <person name="Lapidus A."/>
            <person name="Bruce D."/>
            <person name="Goodwin L."/>
            <person name="Pitluck S."/>
            <person name="Peters L."/>
            <person name="Kyrpides N."/>
            <person name="Mavromatis K."/>
            <person name="Pagani I."/>
            <person name="Ivanova N."/>
            <person name="Ovchinnikova G."/>
            <person name="Lu M."/>
            <person name="Detter J.C."/>
            <person name="Tapia R."/>
            <person name="Han C."/>
            <person name="Land M."/>
            <person name="Hauser L."/>
            <person name="Markowitz V."/>
            <person name="Cheng J.-F."/>
            <person name="Hugenholtz P."/>
            <person name="Woyke T."/>
            <person name="Wu D."/>
            <person name="Spring S."/>
            <person name="Schroeder M."/>
            <person name="Brambilla E."/>
            <person name="Klenk H.-P."/>
            <person name="Eisen J.A."/>
        </authorList>
    </citation>
    <scope>NUCLEOTIDE SEQUENCE [LARGE SCALE GENOMIC DNA]</scope>
    <source>
        <strain evidence="13">ATCC BAA-1237 / DSM 17374 / SPN1</strain>
    </source>
</reference>
<dbReference type="GO" id="GO:0008360">
    <property type="term" value="P:regulation of cell shape"/>
    <property type="evidence" value="ECO:0007669"/>
    <property type="project" value="UniProtKB-UniRule"/>
</dbReference>
<dbReference type="GO" id="GO:0005886">
    <property type="term" value="C:plasma membrane"/>
    <property type="evidence" value="ECO:0007669"/>
    <property type="project" value="UniProtKB-SubCell"/>
</dbReference>
<feature type="transmembrane region" description="Helical" evidence="11">
    <location>
        <begin position="164"/>
        <end position="185"/>
    </location>
</feature>
<evidence type="ECO:0000256" key="7">
    <source>
        <dbReference type="ARBA" id="ARBA00023136"/>
    </source>
</evidence>
<evidence type="ECO:0000256" key="3">
    <source>
        <dbReference type="ARBA" id="ARBA00022692"/>
    </source>
</evidence>
<dbReference type="PANTHER" id="PTHR47019">
    <property type="entry name" value="LIPID II FLIPPASE MURJ"/>
    <property type="match status" value="1"/>
</dbReference>
<dbReference type="InterPro" id="IPR004268">
    <property type="entry name" value="MurJ"/>
</dbReference>
<dbReference type="GO" id="GO:0009252">
    <property type="term" value="P:peptidoglycan biosynthetic process"/>
    <property type="evidence" value="ECO:0007669"/>
    <property type="project" value="UniProtKB-UniRule"/>
</dbReference>
<reference evidence="12 13" key="2">
    <citation type="journal article" date="2012" name="Stand. Genomic Sci.">
        <title>Complete genome sequence of the termite hindgut bacterium Spirochaeta coccoides type strain (SPN1(T)), reclassification in the genus Sphaerochaeta as Sphaerochaeta coccoides comb. nov. and emendations of the family Spirochaetaceae and the genus Sphaerochaeta.</title>
        <authorList>
            <person name="Abt B."/>
            <person name="Han C."/>
            <person name="Scheuner C."/>
            <person name="Lu M."/>
            <person name="Lapidus A."/>
            <person name="Nolan M."/>
            <person name="Lucas S."/>
            <person name="Hammon N."/>
            <person name="Deshpande S."/>
            <person name="Cheng J.F."/>
            <person name="Tapia R."/>
            <person name="Goodwin L.A."/>
            <person name="Pitluck S."/>
            <person name="Liolios K."/>
            <person name="Pagani I."/>
            <person name="Ivanova N."/>
            <person name="Mavromatis K."/>
            <person name="Mikhailova N."/>
            <person name="Huntemann M."/>
            <person name="Pati A."/>
            <person name="Chen A."/>
            <person name="Palaniappan K."/>
            <person name="Land M."/>
            <person name="Hauser L."/>
            <person name="Brambilla E.M."/>
            <person name="Rohde M."/>
            <person name="Spring S."/>
            <person name="Gronow S."/>
            <person name="Goker M."/>
            <person name="Woyke T."/>
            <person name="Bristow J."/>
            <person name="Eisen J.A."/>
            <person name="Markowitz V."/>
            <person name="Hugenholtz P."/>
            <person name="Kyrpides N.C."/>
            <person name="Klenk H.P."/>
            <person name="Detter J.C."/>
        </authorList>
    </citation>
    <scope>NUCLEOTIDE SEQUENCE [LARGE SCALE GENOMIC DNA]</scope>
    <source>
        <strain evidence="13">ATCC BAA-1237 / DSM 17374 / SPN1</strain>
    </source>
</reference>
<accession>F4GK60</accession>
<comment type="function">
    <text evidence="8 10">Involved in peptidoglycan biosynthesis. Transports lipid-linked peptidoglycan precursors from the inner to the outer leaflet of the cytoplasmic membrane.</text>
</comment>
<evidence type="ECO:0000313" key="12">
    <source>
        <dbReference type="EMBL" id="AEC01832.1"/>
    </source>
</evidence>
<dbReference type="KEGG" id="scc:Spico_0604"/>
<dbReference type="CDD" id="cd13123">
    <property type="entry name" value="MATE_MurJ_like"/>
    <property type="match status" value="1"/>
</dbReference>
<dbReference type="Proteomes" id="UP000007939">
    <property type="component" value="Chromosome"/>
</dbReference>
<protein>
    <recommendedName>
        <fullName evidence="10">Lipid II flippase</fullName>
    </recommendedName>
</protein>
<keyword evidence="2 10" id="KW-1003">Cell membrane</keyword>
<keyword evidence="4 10" id="KW-0133">Cell shape</keyword>
<evidence type="ECO:0000256" key="10">
    <source>
        <dbReference type="PIRNR" id="PIRNR002869"/>
    </source>
</evidence>
<keyword evidence="7 10" id="KW-0472">Membrane</keyword>
<dbReference type="STRING" id="760011.Spico_0604"/>
<feature type="transmembrane region" description="Helical" evidence="11">
    <location>
        <begin position="387"/>
        <end position="407"/>
    </location>
</feature>
<feature type="transmembrane region" description="Helical" evidence="11">
    <location>
        <begin position="315"/>
        <end position="334"/>
    </location>
</feature>
<gene>
    <name evidence="12" type="ordered locus">Spico_0604</name>
</gene>
<dbReference type="GO" id="GO:0034204">
    <property type="term" value="P:lipid translocation"/>
    <property type="evidence" value="ECO:0007669"/>
    <property type="project" value="TreeGrafter"/>
</dbReference>
<sequence>MSDTEGSAGERRNSLVVMCATLLSRLLGIVKARVISSVFGASGTADVINFTFNIPNNFRKLFAEGAVSAAFIPVISDGIQADPDQLERPRRLFGTLIAAQIIIFVPLSVLTALWAPEIISFISDFHEPAQRELSAQLLVWFVLFLATISIANIFAVVLQSHARFVAQAFAPLLMSLCVIFSILFLSSRLGAFSMAFGVVAGGFLQAFATYIPVRKLGYRLWPNLQFRTPDFSRLIRAWSSVAFISIILVLAQQVSYWFASALEQGSVTALSNAIIFWQTPYGIFFTAIATVLFPQLSVAFSSKDESSWNSAVCRGLENLCMFMIPSALILFFLRHEVISAVLQTGLFTAENTRMTAKVLTWYLAGMTFSACYAFLQRCCYSRKDYRLPLIVSLGVTCMDIFLTYLFIRSGLGIQSLSLAAAISQFLGFLFLYGIVLIPRHGFSHAKLVKKSARILIANVPLLICGLLYVAGNFTWWERGSSMSNFFAVAVLGCAGLGCSFVFYRIARIDFVAAIKKNQEK</sequence>
<comment type="similarity">
    <text evidence="9 10">Belongs to the MurJ/MviN family.</text>
</comment>
<dbReference type="EMBL" id="CP002659">
    <property type="protein sequence ID" value="AEC01832.1"/>
    <property type="molecule type" value="Genomic_DNA"/>
</dbReference>
<dbReference type="PIRSF" id="PIRSF002869">
    <property type="entry name" value="MviN"/>
    <property type="match status" value="1"/>
</dbReference>
<keyword evidence="5 10" id="KW-0573">Peptidoglycan synthesis</keyword>
<feature type="transmembrane region" description="Helical" evidence="11">
    <location>
        <begin position="455"/>
        <end position="473"/>
    </location>
</feature>
<evidence type="ECO:0000256" key="9">
    <source>
        <dbReference type="ARBA" id="ARBA00061532"/>
    </source>
</evidence>
<dbReference type="GO" id="GO:0071555">
    <property type="term" value="P:cell wall organization"/>
    <property type="evidence" value="ECO:0007669"/>
    <property type="project" value="UniProtKB-UniRule"/>
</dbReference>
<proteinExistence type="inferred from homology"/>
<feature type="transmembrane region" description="Helical" evidence="11">
    <location>
        <begin position="92"/>
        <end position="115"/>
    </location>
</feature>
<dbReference type="AlphaFoldDB" id="F4GK60"/>
<keyword evidence="10" id="KW-0813">Transport</keyword>
<name>F4GK60_PARC1</name>
<evidence type="ECO:0000256" key="5">
    <source>
        <dbReference type="ARBA" id="ARBA00022984"/>
    </source>
</evidence>
<dbReference type="Pfam" id="PF03023">
    <property type="entry name" value="MurJ"/>
    <property type="match status" value="1"/>
</dbReference>
<comment type="subcellular location">
    <subcellularLocation>
        <location evidence="1">Cell membrane</location>
        <topology evidence="1">Multi-pass membrane protein</topology>
    </subcellularLocation>
</comment>
<feature type="transmembrane region" description="Helical" evidence="11">
    <location>
        <begin position="413"/>
        <end position="435"/>
    </location>
</feature>
<keyword evidence="13" id="KW-1185">Reference proteome</keyword>
<evidence type="ECO:0000256" key="2">
    <source>
        <dbReference type="ARBA" id="ARBA00022475"/>
    </source>
</evidence>
<organism evidence="12 13">
    <name type="scientific">Parasphaerochaeta coccoides (strain ATCC BAA-1237 / DSM 17374 / SPN1)</name>
    <name type="common">Sphaerochaeta coccoides</name>
    <dbReference type="NCBI Taxonomy" id="760011"/>
    <lineage>
        <taxon>Bacteria</taxon>
        <taxon>Pseudomonadati</taxon>
        <taxon>Spirochaetota</taxon>
        <taxon>Spirochaetia</taxon>
        <taxon>Spirochaetales</taxon>
        <taxon>Sphaerochaetaceae</taxon>
        <taxon>Parasphaerochaeta</taxon>
    </lineage>
</organism>
<evidence type="ECO:0000256" key="1">
    <source>
        <dbReference type="ARBA" id="ARBA00004651"/>
    </source>
</evidence>
<feature type="transmembrane region" description="Helical" evidence="11">
    <location>
        <begin position="354"/>
        <end position="375"/>
    </location>
</feature>
<dbReference type="NCBIfam" id="TIGR01695">
    <property type="entry name" value="murJ_mviN"/>
    <property type="match status" value="1"/>
</dbReference>
<dbReference type="PANTHER" id="PTHR47019:SF1">
    <property type="entry name" value="LIPID II FLIPPASE MURJ"/>
    <property type="match status" value="1"/>
</dbReference>
<evidence type="ECO:0000256" key="6">
    <source>
        <dbReference type="ARBA" id="ARBA00022989"/>
    </source>
</evidence>
<dbReference type="HOGENOM" id="CLU_006797_5_2_12"/>
<keyword evidence="10" id="KW-0961">Cell wall biogenesis/degradation</keyword>